<dbReference type="Gene3D" id="3.30.300.30">
    <property type="match status" value="1"/>
</dbReference>
<dbReference type="SUPFAM" id="SSF56801">
    <property type="entry name" value="Acetyl-CoA synthetase-like"/>
    <property type="match status" value="1"/>
</dbReference>
<keyword evidence="7" id="KW-1185">Reference proteome</keyword>
<dbReference type="STRING" id="906968.Trebr_1883"/>
<dbReference type="KEGG" id="tbe:Trebr_1883"/>
<evidence type="ECO:0000256" key="3">
    <source>
        <dbReference type="ARBA" id="ARBA00024484"/>
    </source>
</evidence>
<evidence type="ECO:0000256" key="4">
    <source>
        <dbReference type="SAM" id="MobiDB-lite"/>
    </source>
</evidence>
<dbReference type="GO" id="GO:0004467">
    <property type="term" value="F:long-chain fatty acid-CoA ligase activity"/>
    <property type="evidence" value="ECO:0007669"/>
    <property type="project" value="UniProtKB-EC"/>
</dbReference>
<dbReference type="PANTHER" id="PTHR43272">
    <property type="entry name" value="LONG-CHAIN-FATTY-ACID--COA LIGASE"/>
    <property type="match status" value="1"/>
</dbReference>
<keyword evidence="2" id="KW-0067">ATP-binding</keyword>
<gene>
    <name evidence="6" type="ordered locus">Trebr_1883</name>
</gene>
<proteinExistence type="predicted"/>
<dbReference type="RefSeq" id="WP_013759006.1">
    <property type="nucleotide sequence ID" value="NC_015500.1"/>
</dbReference>
<dbReference type="InterPro" id="IPR045851">
    <property type="entry name" value="AMP-bd_C_sf"/>
</dbReference>
<dbReference type="Proteomes" id="UP000006546">
    <property type="component" value="Chromosome"/>
</dbReference>
<name>F4LIZ3_TREBD</name>
<keyword evidence="1" id="KW-0547">Nucleotide-binding</keyword>
<dbReference type="EC" id="6.2.1.3" evidence="6"/>
<dbReference type="GO" id="GO:0016020">
    <property type="term" value="C:membrane"/>
    <property type="evidence" value="ECO:0007669"/>
    <property type="project" value="TreeGrafter"/>
</dbReference>
<keyword evidence="6" id="KW-0436">Ligase</keyword>
<feature type="compositionally biased region" description="Basic and acidic residues" evidence="4">
    <location>
        <begin position="627"/>
        <end position="640"/>
    </location>
</feature>
<feature type="region of interest" description="Disordered" evidence="4">
    <location>
        <begin position="610"/>
        <end position="640"/>
    </location>
</feature>
<dbReference type="PROSITE" id="PS00455">
    <property type="entry name" value="AMP_BINDING"/>
    <property type="match status" value="1"/>
</dbReference>
<accession>F4LIZ3</accession>
<sequence length="640" mass="69698">MQTISDLGTYTFPALFRNTLLKFSECSALSMVHGTPITYRELNARVERAARLLYKNGFAPKQKFAVFSSGMPNWGAAYLAIVNNGGIAVPLLPDFTAGEVEAILRHAEVDGMFVSDRLYARIESLAPELLPVVIKLDDFSVLRGGRAPAETAAAEHAAADNAQAADESAAPLPDVPVAETDTASIIYTSGTTGRSKGVELSHKNLVWTAIQCQTIHRVNKLDRCLSFLPLSHVYEFTIGFAMQILNGSCVYYLEKPPTVSTLLPAFKLVRPTVVLSVPLIMEKIYKNKIVPTFTSKKLVARLYSIPLFRILMNRAAGKQLKKTMGGKIKFFGIGGAKVDPEVERFMKEARFPYAIGYGLTETSPLLAGSGPKETVPGTIGPVMEGVVMRILDPDPRTGIGEVIACGPNVMRGYYRDEALTEQAFTTAADSCGSGWFKTGDLGLLEKRKGRLWLSLKGRSKNMILGASGENIYPEDIEFILNQHPLVSESLVVEDGNGLVALVQLDEEKMKAEEKKRVAQPSAGKPAAGKPGLLPLPEVLQTAVENAAAAVSNAVEELKGDLLYKREEILSEIQFFINNKVNRISKIGKVESVAQFEKTASQKIKRYLYNLKHGTHSPEGAPAPQNLRDSDARDAADKNGN</sequence>
<reference evidence="7" key="1">
    <citation type="submission" date="2011-04" db="EMBL/GenBank/DDBJ databases">
        <title>The complete genome of Treponema brennaborense DSM 12168.</title>
        <authorList>
            <person name="Lucas S."/>
            <person name="Han J."/>
            <person name="Lapidus A."/>
            <person name="Bruce D."/>
            <person name="Goodwin L."/>
            <person name="Pitluck S."/>
            <person name="Peters L."/>
            <person name="Kyrpides N."/>
            <person name="Mavromatis K."/>
            <person name="Ivanova N."/>
            <person name="Mikhailova N."/>
            <person name="Pagani I."/>
            <person name="Teshima H."/>
            <person name="Detter J.C."/>
            <person name="Tapia R."/>
            <person name="Han C."/>
            <person name="Land M."/>
            <person name="Hauser L."/>
            <person name="Markowitz V."/>
            <person name="Cheng J.-F."/>
            <person name="Hugenholtz P."/>
            <person name="Woyke T."/>
            <person name="Wu D."/>
            <person name="Gronow S."/>
            <person name="Wellnitz S."/>
            <person name="Brambilla E."/>
            <person name="Klenk H.-P."/>
            <person name="Eisen J.A."/>
        </authorList>
    </citation>
    <scope>NUCLEOTIDE SEQUENCE [LARGE SCALE GENOMIC DNA]</scope>
    <source>
        <strain evidence="7">DSM 12168 / CIP 105900 / DD5/3</strain>
    </source>
</reference>
<feature type="domain" description="AMP-dependent synthetase/ligase" evidence="5">
    <location>
        <begin position="33"/>
        <end position="414"/>
    </location>
</feature>
<evidence type="ECO:0000259" key="5">
    <source>
        <dbReference type="Pfam" id="PF00501"/>
    </source>
</evidence>
<dbReference type="AlphaFoldDB" id="F4LIZ3"/>
<evidence type="ECO:0000313" key="6">
    <source>
        <dbReference type="EMBL" id="AEE17302.1"/>
    </source>
</evidence>
<dbReference type="HOGENOM" id="CLU_000022_59_9_12"/>
<dbReference type="InterPro" id="IPR042099">
    <property type="entry name" value="ANL_N_sf"/>
</dbReference>
<dbReference type="GO" id="GO:0005524">
    <property type="term" value="F:ATP binding"/>
    <property type="evidence" value="ECO:0007669"/>
    <property type="project" value="UniProtKB-KW"/>
</dbReference>
<comment type="catalytic activity">
    <reaction evidence="3">
        <text>a long-chain fatty acid + ATP + CoA = a long-chain fatty acyl-CoA + AMP + diphosphate</text>
        <dbReference type="Rhea" id="RHEA:15421"/>
        <dbReference type="ChEBI" id="CHEBI:30616"/>
        <dbReference type="ChEBI" id="CHEBI:33019"/>
        <dbReference type="ChEBI" id="CHEBI:57287"/>
        <dbReference type="ChEBI" id="CHEBI:57560"/>
        <dbReference type="ChEBI" id="CHEBI:83139"/>
        <dbReference type="ChEBI" id="CHEBI:456215"/>
        <dbReference type="EC" id="6.2.1.3"/>
    </reaction>
    <physiologicalReaction direction="left-to-right" evidence="3">
        <dbReference type="Rhea" id="RHEA:15422"/>
    </physiologicalReaction>
</comment>
<evidence type="ECO:0000313" key="7">
    <source>
        <dbReference type="Proteomes" id="UP000006546"/>
    </source>
</evidence>
<evidence type="ECO:0000256" key="1">
    <source>
        <dbReference type="ARBA" id="ARBA00022741"/>
    </source>
</evidence>
<protein>
    <submittedName>
        <fullName evidence="6">Long-chain-fatty-acid--CoA ligase</fullName>
        <ecNumber evidence="6">6.2.1.3</ecNumber>
    </submittedName>
</protein>
<evidence type="ECO:0000256" key="2">
    <source>
        <dbReference type="ARBA" id="ARBA00022840"/>
    </source>
</evidence>
<dbReference type="OrthoDB" id="311554at2"/>
<dbReference type="Gene3D" id="3.40.50.12780">
    <property type="entry name" value="N-terminal domain of ligase-like"/>
    <property type="match status" value="1"/>
</dbReference>
<dbReference type="EMBL" id="CP002696">
    <property type="protein sequence ID" value="AEE17302.1"/>
    <property type="molecule type" value="Genomic_DNA"/>
</dbReference>
<dbReference type="eggNOG" id="COG1022">
    <property type="taxonomic scope" value="Bacteria"/>
</dbReference>
<dbReference type="InterPro" id="IPR020845">
    <property type="entry name" value="AMP-binding_CS"/>
</dbReference>
<dbReference type="InterPro" id="IPR000873">
    <property type="entry name" value="AMP-dep_synth/lig_dom"/>
</dbReference>
<dbReference type="Pfam" id="PF00501">
    <property type="entry name" value="AMP-binding"/>
    <property type="match status" value="1"/>
</dbReference>
<organism evidence="6 7">
    <name type="scientific">Treponema brennaborense (strain DSM 12168 / CIP 105900 / DD5/3)</name>
    <dbReference type="NCBI Taxonomy" id="906968"/>
    <lineage>
        <taxon>Bacteria</taxon>
        <taxon>Pseudomonadati</taxon>
        <taxon>Spirochaetota</taxon>
        <taxon>Spirochaetia</taxon>
        <taxon>Spirochaetales</taxon>
        <taxon>Treponemataceae</taxon>
        <taxon>Treponema</taxon>
    </lineage>
</organism>
<dbReference type="PANTHER" id="PTHR43272:SF33">
    <property type="entry name" value="AMP-BINDING DOMAIN-CONTAINING PROTEIN-RELATED"/>
    <property type="match status" value="1"/>
</dbReference>